<organism evidence="2 3">
    <name type="scientific">Aliidongia dinghuensis</name>
    <dbReference type="NCBI Taxonomy" id="1867774"/>
    <lineage>
        <taxon>Bacteria</taxon>
        <taxon>Pseudomonadati</taxon>
        <taxon>Pseudomonadota</taxon>
        <taxon>Alphaproteobacteria</taxon>
        <taxon>Rhodospirillales</taxon>
        <taxon>Dongiaceae</taxon>
        <taxon>Aliidongia</taxon>
    </lineage>
</organism>
<accession>A0A8J3E4B1</accession>
<dbReference type="RefSeq" id="WP_189047274.1">
    <property type="nucleotide sequence ID" value="NZ_BMJQ01000007.1"/>
</dbReference>
<evidence type="ECO:0000313" key="2">
    <source>
        <dbReference type="EMBL" id="GGF22643.1"/>
    </source>
</evidence>
<reference evidence="2" key="2">
    <citation type="submission" date="2020-09" db="EMBL/GenBank/DDBJ databases">
        <authorList>
            <person name="Sun Q."/>
            <person name="Zhou Y."/>
        </authorList>
    </citation>
    <scope>NUCLEOTIDE SEQUENCE</scope>
    <source>
        <strain evidence="2">CGMCC 1.15725</strain>
    </source>
</reference>
<gene>
    <name evidence="2" type="ORF">GCM10011611_30890</name>
</gene>
<keyword evidence="3" id="KW-1185">Reference proteome</keyword>
<protein>
    <recommendedName>
        <fullName evidence="1">DUF6456 domain-containing protein</fullName>
    </recommendedName>
</protein>
<proteinExistence type="predicted"/>
<comment type="caution">
    <text evidence="2">The sequence shown here is derived from an EMBL/GenBank/DDBJ whole genome shotgun (WGS) entry which is preliminary data.</text>
</comment>
<dbReference type="InterPro" id="IPR045599">
    <property type="entry name" value="DUF6456"/>
</dbReference>
<evidence type="ECO:0000313" key="3">
    <source>
        <dbReference type="Proteomes" id="UP000646365"/>
    </source>
</evidence>
<dbReference type="Proteomes" id="UP000646365">
    <property type="component" value="Unassembled WGS sequence"/>
</dbReference>
<dbReference type="Pfam" id="PF20057">
    <property type="entry name" value="DUF6456"/>
    <property type="match status" value="1"/>
</dbReference>
<sequence>MSALPNVPSHKTRRAALALDPVMISRMTLAHGGPELPPPERQRHDPVTLVEERDPEGWPVRHCRAVDTIGRLVRNGLARPEWAVAADRFRRDYRLAQFDPLSANDLQRPRGAGGRGPILDRVEDARQRLFDAVAGMGGLSAPAGSVVWHVIGAELTLKDWSLRQVWGGRPLRHEVATGILLAALAALDAHYHDRRRIARAERPALARSRG</sequence>
<dbReference type="EMBL" id="BMJQ01000007">
    <property type="protein sequence ID" value="GGF22643.1"/>
    <property type="molecule type" value="Genomic_DNA"/>
</dbReference>
<dbReference type="AlphaFoldDB" id="A0A8J3E4B1"/>
<feature type="domain" description="DUF6456" evidence="1">
    <location>
        <begin position="80"/>
        <end position="192"/>
    </location>
</feature>
<reference evidence="2" key="1">
    <citation type="journal article" date="2014" name="Int. J. Syst. Evol. Microbiol.">
        <title>Complete genome sequence of Corynebacterium casei LMG S-19264T (=DSM 44701T), isolated from a smear-ripened cheese.</title>
        <authorList>
            <consortium name="US DOE Joint Genome Institute (JGI-PGF)"/>
            <person name="Walter F."/>
            <person name="Albersmeier A."/>
            <person name="Kalinowski J."/>
            <person name="Ruckert C."/>
        </authorList>
    </citation>
    <scope>NUCLEOTIDE SEQUENCE</scope>
    <source>
        <strain evidence="2">CGMCC 1.15725</strain>
    </source>
</reference>
<evidence type="ECO:0000259" key="1">
    <source>
        <dbReference type="Pfam" id="PF20057"/>
    </source>
</evidence>
<name>A0A8J3E4B1_9PROT</name>